<dbReference type="PANTHER" id="PTHR12788">
    <property type="entry name" value="PROTEIN-TYROSINE SULFOTRANSFERASE 2"/>
    <property type="match status" value="1"/>
</dbReference>
<keyword evidence="1" id="KW-0808">Transferase</keyword>
<dbReference type="PANTHER" id="PTHR12788:SF10">
    <property type="entry name" value="PROTEIN-TYROSINE SULFOTRANSFERASE"/>
    <property type="match status" value="1"/>
</dbReference>
<name>A0ABT8ZZZ8_9SPHN</name>
<dbReference type="InterPro" id="IPR011990">
    <property type="entry name" value="TPR-like_helical_dom_sf"/>
</dbReference>
<comment type="caution">
    <text evidence="2">The sequence shown here is derived from an EMBL/GenBank/DDBJ whole genome shotgun (WGS) entry which is preliminary data.</text>
</comment>
<dbReference type="InterPro" id="IPR026634">
    <property type="entry name" value="TPST-like"/>
</dbReference>
<evidence type="ECO:0000256" key="1">
    <source>
        <dbReference type="ARBA" id="ARBA00022679"/>
    </source>
</evidence>
<proteinExistence type="predicted"/>
<dbReference type="EMBL" id="JAUQSZ010000006">
    <property type="protein sequence ID" value="MDO7842777.1"/>
    <property type="molecule type" value="Genomic_DNA"/>
</dbReference>
<evidence type="ECO:0000313" key="2">
    <source>
        <dbReference type="EMBL" id="MDO7842777.1"/>
    </source>
</evidence>
<dbReference type="Gene3D" id="1.25.40.10">
    <property type="entry name" value="Tetratricopeptide repeat domain"/>
    <property type="match status" value="1"/>
</dbReference>
<reference evidence="2" key="1">
    <citation type="submission" date="2023-07" db="EMBL/GenBank/DDBJ databases">
        <authorList>
            <person name="Kim M.K."/>
        </authorList>
    </citation>
    <scope>NUCLEOTIDE SEQUENCE</scope>
    <source>
        <strain evidence="2">CA1-15</strain>
    </source>
</reference>
<dbReference type="SUPFAM" id="SSF52540">
    <property type="entry name" value="P-loop containing nucleoside triphosphate hydrolases"/>
    <property type="match status" value="1"/>
</dbReference>
<dbReference type="SMART" id="SM00028">
    <property type="entry name" value="TPR"/>
    <property type="match status" value="4"/>
</dbReference>
<keyword evidence="3" id="KW-1185">Reference proteome</keyword>
<gene>
    <name evidence="2" type="ORF">Q5H94_10595</name>
</gene>
<dbReference type="Pfam" id="PF13181">
    <property type="entry name" value="TPR_8"/>
    <property type="match status" value="1"/>
</dbReference>
<dbReference type="InterPro" id="IPR027417">
    <property type="entry name" value="P-loop_NTPase"/>
</dbReference>
<dbReference type="InterPro" id="IPR019734">
    <property type="entry name" value="TPR_rpt"/>
</dbReference>
<dbReference type="RefSeq" id="WP_304561230.1">
    <property type="nucleotide sequence ID" value="NZ_JAUQSZ010000006.1"/>
</dbReference>
<dbReference type="Gene3D" id="3.40.50.300">
    <property type="entry name" value="P-loop containing nucleotide triphosphate hydrolases"/>
    <property type="match status" value="1"/>
</dbReference>
<dbReference type="Pfam" id="PF13469">
    <property type="entry name" value="Sulfotransfer_3"/>
    <property type="match status" value="1"/>
</dbReference>
<dbReference type="Pfam" id="PF14559">
    <property type="entry name" value="TPR_19"/>
    <property type="match status" value="1"/>
</dbReference>
<sequence>MATAQTGQTGDVRRAISSILQAGEHDPVEALRQARAAARDWPEMPAVHRLLAFILRKAKRDREADAVDLEAIALSEQQPAPAAARKAAESGQWEQAETVIREHLKRDPEDAAASKLLADIAVRFGAFRETEIFYRRALALAPGFYKARLALASLLSRIGRGEDALAVLDEGLARDPEHLETLNLKAALLSHDRQLVEAERQFRKIIAKHPRDGMALVNYSHLLKTVGRTDESIATYRQAISADKANGRAWFGLANLKTEKLTKADIATMRAALPDASEADDQRIQIHFALGRALNDQQDYEAAFAEYATGNRLRNARFSYDADILSGAVRKGEQVFSPAFIKAREGVGSGTTDPIFIVSLPRSGSTLIEQVLASHPMIEGAEELFEMEGIARSISNKSDPLTYLDEVARLPPAALRELGEEYLARTRRHRSTDRPFFTDKTPGNWKFAGLLHLILPNAKIIDIRRHPLGCGFANFAQLYSFGMNFSHDLTDIGRFYSDYVRQMAHFDRVLPGRIHRIFYEDVVADLEGEVRRLLAYLGLPFDAACLRFFENKRAVHTPSSEQVRRPINRDGMDQWRNYEPWLGPLKAALGPVLDLYPAVPENWPD</sequence>
<evidence type="ECO:0000313" key="3">
    <source>
        <dbReference type="Proteomes" id="UP001176468"/>
    </source>
</evidence>
<dbReference type="SUPFAM" id="SSF48452">
    <property type="entry name" value="TPR-like"/>
    <property type="match status" value="2"/>
</dbReference>
<accession>A0ABT8ZZZ8</accession>
<protein>
    <submittedName>
        <fullName evidence="2">Sulfotransferase</fullName>
    </submittedName>
</protein>
<dbReference type="Proteomes" id="UP001176468">
    <property type="component" value="Unassembled WGS sequence"/>
</dbReference>
<organism evidence="2 3">
    <name type="scientific">Sphingomonas immobilis</name>
    <dbReference type="NCBI Taxonomy" id="3063997"/>
    <lineage>
        <taxon>Bacteria</taxon>
        <taxon>Pseudomonadati</taxon>
        <taxon>Pseudomonadota</taxon>
        <taxon>Alphaproteobacteria</taxon>
        <taxon>Sphingomonadales</taxon>
        <taxon>Sphingomonadaceae</taxon>
        <taxon>Sphingomonas</taxon>
    </lineage>
</organism>